<reference evidence="2 3" key="1">
    <citation type="journal article" date="2009" name="PLoS ONE">
        <title>Non mycobacterial virulence genes in the genome of the emerging pathogen Mycobacterium abscessus.</title>
        <authorList>
            <person name="Ripoll F."/>
            <person name="Pasek S."/>
            <person name="Schenowitz C."/>
            <person name="Dossat C."/>
            <person name="Barbe V."/>
            <person name="Rottman M."/>
            <person name="Macheras E."/>
            <person name="Heym B."/>
            <person name="Herrmann J.L."/>
            <person name="Daffe M."/>
            <person name="Brosch R."/>
            <person name="Risler J.L."/>
            <person name="Gaillard J.L."/>
        </authorList>
    </citation>
    <scope>NUCLEOTIDE SEQUENCE [LARGE SCALE GENOMIC DNA]</scope>
    <source>
        <strain evidence="3">ATCC 19977 / DSM 44196 / CCUG 20993 / CIP 104536 / JCM 13569 / NCTC 13031 / TMC 1543 / L948</strain>
    </source>
</reference>
<gene>
    <name evidence="2" type="ordered locus">MAB_0232</name>
</gene>
<dbReference type="Pfam" id="PF12728">
    <property type="entry name" value="HTH_17"/>
    <property type="match status" value="1"/>
</dbReference>
<name>B1MFD2_MYCA9</name>
<dbReference type="InterPro" id="IPR009061">
    <property type="entry name" value="DNA-bd_dom_put_sf"/>
</dbReference>
<accession>B1MFD2</accession>
<keyword evidence="3" id="KW-1185">Reference proteome</keyword>
<dbReference type="EMBL" id="CU458896">
    <property type="protein sequence ID" value="CAM60332.1"/>
    <property type="molecule type" value="Genomic_DNA"/>
</dbReference>
<dbReference type="SUPFAM" id="SSF46955">
    <property type="entry name" value="Putative DNA-binding domain"/>
    <property type="match status" value="1"/>
</dbReference>
<feature type="domain" description="Helix-turn-helix" evidence="1">
    <location>
        <begin position="78"/>
        <end position="125"/>
    </location>
</feature>
<evidence type="ECO:0000259" key="1">
    <source>
        <dbReference type="Pfam" id="PF12728"/>
    </source>
</evidence>
<protein>
    <recommendedName>
        <fullName evidence="1">Helix-turn-helix domain-containing protein</fullName>
    </recommendedName>
</protein>
<dbReference type="AlphaFoldDB" id="B1MFD2"/>
<evidence type="ECO:0000313" key="2">
    <source>
        <dbReference type="EMBL" id="CAM60332.1"/>
    </source>
</evidence>
<dbReference type="InterPro" id="IPR041657">
    <property type="entry name" value="HTH_17"/>
</dbReference>
<sequence length="127" mass="14222">MKDLPDFGDYLDEHGNLRVPPRYARYLENRAEITSAVRDRVKMSDPAGWLFLQALHVSASLAASGSKSPVVQPGQASLLTTAEAAAEIGKSARCVRQWCKTGYLRAERRGRDWMIRRMELEALKASM</sequence>
<evidence type="ECO:0000313" key="3">
    <source>
        <dbReference type="Proteomes" id="UP000007137"/>
    </source>
</evidence>
<dbReference type="Proteomes" id="UP000007137">
    <property type="component" value="Chromosome"/>
</dbReference>
<dbReference type="KEGG" id="mab:MAB_0232"/>
<organism evidence="2 3">
    <name type="scientific">Mycobacteroides abscessus (strain ATCC 19977 / DSM 44196 / CCUG 20993 / CIP 104536 / JCM 13569 / NCTC 13031 / TMC 1543 / L948)</name>
    <name type="common">Mycobacterium abscessus</name>
    <dbReference type="NCBI Taxonomy" id="561007"/>
    <lineage>
        <taxon>Bacteria</taxon>
        <taxon>Bacillati</taxon>
        <taxon>Actinomycetota</taxon>
        <taxon>Actinomycetes</taxon>
        <taxon>Mycobacteriales</taxon>
        <taxon>Mycobacteriaceae</taxon>
        <taxon>Mycobacteroides</taxon>
        <taxon>Mycobacteroides abscessus</taxon>
    </lineage>
</organism>
<proteinExistence type="predicted"/>